<evidence type="ECO:0000256" key="1">
    <source>
        <dbReference type="ARBA" id="ARBA00010641"/>
    </source>
</evidence>
<dbReference type="PANTHER" id="PTHR43133">
    <property type="entry name" value="RNA POLYMERASE ECF-TYPE SIGMA FACTO"/>
    <property type="match status" value="1"/>
</dbReference>
<dbReference type="NCBIfam" id="TIGR02937">
    <property type="entry name" value="sigma70-ECF"/>
    <property type="match status" value="1"/>
</dbReference>
<evidence type="ECO:0000256" key="2">
    <source>
        <dbReference type="ARBA" id="ARBA00023015"/>
    </source>
</evidence>
<accession>A0A917THM1</accession>
<dbReference type="Proteomes" id="UP000642070">
    <property type="component" value="Unassembled WGS sequence"/>
</dbReference>
<dbReference type="InterPro" id="IPR014284">
    <property type="entry name" value="RNA_pol_sigma-70_dom"/>
</dbReference>
<dbReference type="SUPFAM" id="SSF88659">
    <property type="entry name" value="Sigma3 and sigma4 domains of RNA polymerase sigma factors"/>
    <property type="match status" value="1"/>
</dbReference>
<dbReference type="GO" id="GO:0003677">
    <property type="term" value="F:DNA binding"/>
    <property type="evidence" value="ECO:0007669"/>
    <property type="project" value="UniProtKB-KW"/>
</dbReference>
<keyword evidence="2" id="KW-0805">Transcription regulation</keyword>
<evidence type="ECO:0000313" key="7">
    <source>
        <dbReference type="EMBL" id="GGM22957.1"/>
    </source>
</evidence>
<dbReference type="InterPro" id="IPR039425">
    <property type="entry name" value="RNA_pol_sigma-70-like"/>
</dbReference>
<dbReference type="RefSeq" id="WP_190249964.1">
    <property type="nucleotide sequence ID" value="NZ_BMPI01000010.1"/>
</dbReference>
<evidence type="ECO:0000256" key="4">
    <source>
        <dbReference type="ARBA" id="ARBA00023125"/>
    </source>
</evidence>
<dbReference type="SUPFAM" id="SSF88946">
    <property type="entry name" value="Sigma2 domain of RNA polymerase sigma factors"/>
    <property type="match status" value="1"/>
</dbReference>
<keyword evidence="4" id="KW-0238">DNA-binding</keyword>
<evidence type="ECO:0000256" key="3">
    <source>
        <dbReference type="ARBA" id="ARBA00023082"/>
    </source>
</evidence>
<comment type="similarity">
    <text evidence="1">Belongs to the sigma-70 factor family. ECF subfamily.</text>
</comment>
<sequence length="240" mass="27183">MSRLKLLRCTVCNKVLFTNVEAWYRAEQAVLRRYVGRLAASRGVPQSILDPDDVVQDVFEALEIALWSVNNPAGWLRTVAKRRVARAHGKMRRSSADSADEYLVTGRAVLWSSLVDPDPDIEELLSAQLVWELIARLPNRQRQAVYLEYVAGMPRSAIAERLGIAAATVGVHAFRALRALREALFSNQDAVDEEAEAIKRALTPWRPAEFADWGATWWAWTWCPCWSGLPEKTEITHLMR</sequence>
<dbReference type="AlphaFoldDB" id="A0A917THM1"/>
<evidence type="ECO:0000259" key="6">
    <source>
        <dbReference type="Pfam" id="PF08281"/>
    </source>
</evidence>
<proteinExistence type="inferred from homology"/>
<feature type="domain" description="RNA polymerase sigma factor 70 region 4 type 2" evidence="6">
    <location>
        <begin position="128"/>
        <end position="180"/>
    </location>
</feature>
<dbReference type="InterPro" id="IPR013325">
    <property type="entry name" value="RNA_pol_sigma_r2"/>
</dbReference>
<reference evidence="7" key="1">
    <citation type="journal article" date="2014" name="Int. J. Syst. Evol. Microbiol.">
        <title>Complete genome sequence of Corynebacterium casei LMG S-19264T (=DSM 44701T), isolated from a smear-ripened cheese.</title>
        <authorList>
            <consortium name="US DOE Joint Genome Institute (JGI-PGF)"/>
            <person name="Walter F."/>
            <person name="Albersmeier A."/>
            <person name="Kalinowski J."/>
            <person name="Ruckert C."/>
        </authorList>
    </citation>
    <scope>NUCLEOTIDE SEQUENCE</scope>
    <source>
        <strain evidence="7">JCM 19831</strain>
    </source>
</reference>
<dbReference type="InterPro" id="IPR013249">
    <property type="entry name" value="RNA_pol_sigma70_r4_t2"/>
</dbReference>
<dbReference type="EMBL" id="BMPI01000010">
    <property type="protein sequence ID" value="GGM22957.1"/>
    <property type="molecule type" value="Genomic_DNA"/>
</dbReference>
<dbReference type="InterPro" id="IPR013324">
    <property type="entry name" value="RNA_pol_sigma_r3/r4-like"/>
</dbReference>
<comment type="caution">
    <text evidence="7">The sequence shown here is derived from an EMBL/GenBank/DDBJ whole genome shotgun (WGS) entry which is preliminary data.</text>
</comment>
<reference evidence="7" key="2">
    <citation type="submission" date="2020-09" db="EMBL/GenBank/DDBJ databases">
        <authorList>
            <person name="Sun Q."/>
            <person name="Ohkuma M."/>
        </authorList>
    </citation>
    <scope>NUCLEOTIDE SEQUENCE</scope>
    <source>
        <strain evidence="7">JCM 19831</strain>
    </source>
</reference>
<dbReference type="PANTHER" id="PTHR43133:SF8">
    <property type="entry name" value="RNA POLYMERASE SIGMA FACTOR HI_1459-RELATED"/>
    <property type="match status" value="1"/>
</dbReference>
<dbReference type="GO" id="GO:0006352">
    <property type="term" value="P:DNA-templated transcription initiation"/>
    <property type="evidence" value="ECO:0007669"/>
    <property type="project" value="InterPro"/>
</dbReference>
<dbReference type="InterPro" id="IPR036388">
    <property type="entry name" value="WH-like_DNA-bd_sf"/>
</dbReference>
<name>A0A917THM1_9ACTN</name>
<evidence type="ECO:0000256" key="5">
    <source>
        <dbReference type="ARBA" id="ARBA00023163"/>
    </source>
</evidence>
<keyword evidence="8" id="KW-1185">Reference proteome</keyword>
<dbReference type="Gene3D" id="1.10.1740.10">
    <property type="match status" value="1"/>
</dbReference>
<dbReference type="Pfam" id="PF08281">
    <property type="entry name" value="Sigma70_r4_2"/>
    <property type="match status" value="1"/>
</dbReference>
<keyword evidence="3" id="KW-0731">Sigma factor</keyword>
<gene>
    <name evidence="7" type="ORF">GCM10007977_025170</name>
</gene>
<dbReference type="GO" id="GO:0016987">
    <property type="term" value="F:sigma factor activity"/>
    <property type="evidence" value="ECO:0007669"/>
    <property type="project" value="UniProtKB-KW"/>
</dbReference>
<evidence type="ECO:0000313" key="8">
    <source>
        <dbReference type="Proteomes" id="UP000642070"/>
    </source>
</evidence>
<organism evidence="7 8">
    <name type="scientific">Dactylosporangium sucinum</name>
    <dbReference type="NCBI Taxonomy" id="1424081"/>
    <lineage>
        <taxon>Bacteria</taxon>
        <taxon>Bacillati</taxon>
        <taxon>Actinomycetota</taxon>
        <taxon>Actinomycetes</taxon>
        <taxon>Micromonosporales</taxon>
        <taxon>Micromonosporaceae</taxon>
        <taxon>Dactylosporangium</taxon>
    </lineage>
</organism>
<dbReference type="Gene3D" id="1.10.10.10">
    <property type="entry name" value="Winged helix-like DNA-binding domain superfamily/Winged helix DNA-binding domain"/>
    <property type="match status" value="1"/>
</dbReference>
<keyword evidence="5" id="KW-0804">Transcription</keyword>
<protein>
    <recommendedName>
        <fullName evidence="6">RNA polymerase sigma factor 70 region 4 type 2 domain-containing protein</fullName>
    </recommendedName>
</protein>